<keyword evidence="3" id="KW-1185">Reference proteome</keyword>
<dbReference type="InterPro" id="IPR011676">
    <property type="entry name" value="DUF1618"/>
</dbReference>
<dbReference type="PANTHER" id="PTHR33074">
    <property type="entry name" value="EXPRESSED PROTEIN-RELATED"/>
    <property type="match status" value="1"/>
</dbReference>
<reference evidence="3" key="1">
    <citation type="submission" date="2024-06" db="EMBL/GenBank/DDBJ databases">
        <authorList>
            <person name="Ryan C."/>
        </authorList>
    </citation>
    <scope>NUCLEOTIDE SEQUENCE [LARGE SCALE GENOMIC DNA]</scope>
</reference>
<dbReference type="EMBL" id="OZ075113">
    <property type="protein sequence ID" value="CAL5023434.1"/>
    <property type="molecule type" value="Genomic_DNA"/>
</dbReference>
<dbReference type="AlphaFoldDB" id="A0ABC9CNL0"/>
<evidence type="ECO:0000259" key="1">
    <source>
        <dbReference type="Pfam" id="PF07762"/>
    </source>
</evidence>
<organism evidence="2 3">
    <name type="scientific">Urochloa decumbens</name>
    <dbReference type="NCBI Taxonomy" id="240449"/>
    <lineage>
        <taxon>Eukaryota</taxon>
        <taxon>Viridiplantae</taxon>
        <taxon>Streptophyta</taxon>
        <taxon>Embryophyta</taxon>
        <taxon>Tracheophyta</taxon>
        <taxon>Spermatophyta</taxon>
        <taxon>Magnoliopsida</taxon>
        <taxon>Liliopsida</taxon>
        <taxon>Poales</taxon>
        <taxon>Poaceae</taxon>
        <taxon>PACMAD clade</taxon>
        <taxon>Panicoideae</taxon>
        <taxon>Panicodae</taxon>
        <taxon>Paniceae</taxon>
        <taxon>Melinidinae</taxon>
        <taxon>Urochloa</taxon>
    </lineage>
</organism>
<sequence>MEEAAAAALAAALGAGGTWEKNPAAAAPYQSWALLDPTIIEEDPASNATAFAVCTASDDREVRVSLRLAEPPSSSYVQMRTDAEVYVKPRLLAADGDLILVHMVVAVVRDPPFTSLEDNLFVYKSRPGPAMGRLRLLPQLPDSAAPVRHTGIACRGQDFVVAGFHTRVIGDDEEMGLLSRFSSSTEKWDVLDLSIPFDPKMGLYKFVWGTDDKFAFEGLMFWVDYHRGMLYCDVFAGSPELQFIQLPGIDIWDQDHDYSQGRQLPQAYRTVGVSRGGLKFVDIDDGLFGTKKTSGFMITTWSLKLTDFKWVKDSVIQVDDLWSLPNFRDSPLPRWVPEYPVVSKKDSGIIHFILRGPQTDAKAWIITLDTRDEMLKSYTLFTNEQKLVFEDCDVDTKNIFLDTPFISCDFDHSSKSTAGRCFDTVEMKWQANLLPDFLEIRSESFLHLL</sequence>
<protein>
    <recommendedName>
        <fullName evidence="1">DUF1618 domain-containing protein</fullName>
    </recommendedName>
</protein>
<evidence type="ECO:0000313" key="3">
    <source>
        <dbReference type="Proteomes" id="UP001497457"/>
    </source>
</evidence>
<dbReference type="PANTHER" id="PTHR33074:SF99">
    <property type="entry name" value="DUF1618 DOMAIN-CONTAINING PROTEIN"/>
    <property type="match status" value="1"/>
</dbReference>
<accession>A0ABC9CNL0</accession>
<gene>
    <name evidence="2" type="ORF">URODEC1_LOCUS76940</name>
</gene>
<reference evidence="2 3" key="2">
    <citation type="submission" date="2024-10" db="EMBL/GenBank/DDBJ databases">
        <authorList>
            <person name="Ryan C."/>
        </authorList>
    </citation>
    <scope>NUCLEOTIDE SEQUENCE [LARGE SCALE GENOMIC DNA]</scope>
</reference>
<proteinExistence type="predicted"/>
<feature type="domain" description="DUF1618" evidence="1">
    <location>
        <begin position="222"/>
        <end position="350"/>
    </location>
</feature>
<dbReference type="Proteomes" id="UP001497457">
    <property type="component" value="Chromosome 3rd"/>
</dbReference>
<dbReference type="Pfam" id="PF07762">
    <property type="entry name" value="DUF1618"/>
    <property type="match status" value="1"/>
</dbReference>
<name>A0ABC9CNL0_9POAL</name>
<evidence type="ECO:0000313" key="2">
    <source>
        <dbReference type="EMBL" id="CAL5023434.1"/>
    </source>
</evidence>